<dbReference type="PANTHER" id="PTHR24321">
    <property type="entry name" value="DEHYDROGENASES, SHORT CHAIN"/>
    <property type="match status" value="1"/>
</dbReference>
<reference evidence="5 6" key="1">
    <citation type="submission" date="2019-06" db="EMBL/GenBank/DDBJ databases">
        <title>Sequencing the genomes of 1000 actinobacteria strains.</title>
        <authorList>
            <person name="Klenk H.-P."/>
        </authorList>
    </citation>
    <scope>NUCLEOTIDE SEQUENCE [LARGE SCALE GENOMIC DNA]</scope>
    <source>
        <strain evidence="5 6">DSM 21947</strain>
    </source>
</reference>
<dbReference type="PANTHER" id="PTHR24321:SF8">
    <property type="entry name" value="ESTRADIOL 17-BETA-DEHYDROGENASE 8-RELATED"/>
    <property type="match status" value="1"/>
</dbReference>
<dbReference type="PRINTS" id="PR00081">
    <property type="entry name" value="GDHRDH"/>
</dbReference>
<feature type="domain" description="Ketoreductase" evidence="4">
    <location>
        <begin position="97"/>
        <end position="266"/>
    </location>
</feature>
<evidence type="ECO:0000256" key="1">
    <source>
        <dbReference type="ARBA" id="ARBA00006484"/>
    </source>
</evidence>
<evidence type="ECO:0000259" key="4">
    <source>
        <dbReference type="SMART" id="SM00822"/>
    </source>
</evidence>
<dbReference type="CDD" id="cd05233">
    <property type="entry name" value="SDR_c"/>
    <property type="match status" value="1"/>
</dbReference>
<dbReference type="Pfam" id="PF13561">
    <property type="entry name" value="adh_short_C2"/>
    <property type="match status" value="1"/>
</dbReference>
<dbReference type="SMART" id="SM00822">
    <property type="entry name" value="PKS_KR"/>
    <property type="match status" value="1"/>
</dbReference>
<dbReference type="InterPro" id="IPR057326">
    <property type="entry name" value="KR_dom"/>
</dbReference>
<proteinExistence type="inferred from homology"/>
<evidence type="ECO:0000313" key="5">
    <source>
        <dbReference type="EMBL" id="TQO19791.1"/>
    </source>
</evidence>
<accession>A0A8H2PTW7</accession>
<dbReference type="InterPro" id="IPR036291">
    <property type="entry name" value="NAD(P)-bd_dom_sf"/>
</dbReference>
<gene>
    <name evidence="5" type="ORF">FB472_1368</name>
</gene>
<dbReference type="GO" id="GO:0016491">
    <property type="term" value="F:oxidoreductase activity"/>
    <property type="evidence" value="ECO:0007669"/>
    <property type="project" value="UniProtKB-KW"/>
</dbReference>
<dbReference type="SUPFAM" id="SSF51735">
    <property type="entry name" value="NAD(P)-binding Rossmann-fold domains"/>
    <property type="match status" value="1"/>
</dbReference>
<keyword evidence="6" id="KW-1185">Reference proteome</keyword>
<comment type="similarity">
    <text evidence="1">Belongs to the short-chain dehydrogenases/reductases (SDR) family.</text>
</comment>
<keyword evidence="3" id="KW-0520">NAD</keyword>
<evidence type="ECO:0000313" key="6">
    <source>
        <dbReference type="Proteomes" id="UP000316560"/>
    </source>
</evidence>
<dbReference type="Gene3D" id="3.40.50.720">
    <property type="entry name" value="NAD(P)-binding Rossmann-like Domain"/>
    <property type="match status" value="1"/>
</dbReference>
<comment type="caution">
    <text evidence="5">The sequence shown here is derived from an EMBL/GenBank/DDBJ whole genome shotgun (WGS) entry which is preliminary data.</text>
</comment>
<name>A0A8H2PTW7_9MICO</name>
<dbReference type="InterPro" id="IPR002347">
    <property type="entry name" value="SDR_fam"/>
</dbReference>
<dbReference type="EMBL" id="VFRA01000001">
    <property type="protein sequence ID" value="TQO19791.1"/>
    <property type="molecule type" value="Genomic_DNA"/>
</dbReference>
<evidence type="ECO:0000256" key="3">
    <source>
        <dbReference type="ARBA" id="ARBA00023027"/>
    </source>
</evidence>
<evidence type="ECO:0000256" key="2">
    <source>
        <dbReference type="ARBA" id="ARBA00023002"/>
    </source>
</evidence>
<sequence length="337" mass="35640">MNNLLEMFAQRTFERNTNTKVRIAFKGSHVVQFRSETYVSTCDKRTRFADELSPTSREGRAANRSTAFIRRRSTVGEMDEAEEARGSTAVPAALGPRRFLVTGGARGLGAAIVKRLAETGASGLILDRAVDPSESYAWPTVAVDVTNETALRETIQADIEKNGPFNGLVAAAGIVPEWHDPVNIDLEMLNRTLAVNLTGFVATMKYVVPTMPRGSTIVAIGSLNSWRGDPNLLAYAASKHAVLGAVRSAALSLGPRGIRVNAVAPGPVATEALLSRIESRGEVTGLSQAEALRASEKLTALGALATPDDISNAVIFLSGSQSAAITGQLLAIDGGLL</sequence>
<dbReference type="FunFam" id="3.40.50.720:FF:000084">
    <property type="entry name" value="Short-chain dehydrogenase reductase"/>
    <property type="match status" value="1"/>
</dbReference>
<organism evidence="5 6">
    <name type="scientific">Rhodoglobus vestalii</name>
    <dbReference type="NCBI Taxonomy" id="193384"/>
    <lineage>
        <taxon>Bacteria</taxon>
        <taxon>Bacillati</taxon>
        <taxon>Actinomycetota</taxon>
        <taxon>Actinomycetes</taxon>
        <taxon>Micrococcales</taxon>
        <taxon>Microbacteriaceae</taxon>
        <taxon>Rhodoglobus</taxon>
    </lineage>
</organism>
<dbReference type="Proteomes" id="UP000316560">
    <property type="component" value="Unassembled WGS sequence"/>
</dbReference>
<dbReference type="AlphaFoldDB" id="A0A8H2PTW7"/>
<keyword evidence="2" id="KW-0560">Oxidoreductase</keyword>
<protein>
    <submittedName>
        <fullName evidence="5">NAD(P)-dependent dehydrogenase (Short-subunit alcohol dehydrogenase family)</fullName>
    </submittedName>
</protein>